<gene>
    <name evidence="9 11" type="primary">coaD</name>
    <name evidence="11" type="ORF">SCULI_v1c09220</name>
</gene>
<feature type="binding site" evidence="9">
    <location>
        <position position="40"/>
    </location>
    <ligand>
        <name>substrate</name>
    </ligand>
</feature>
<comment type="function">
    <text evidence="9">Reversibly transfers an adenylyl group from ATP to 4'-phosphopantetheine, yielding dephospho-CoA (dPCoA) and pyrophosphate.</text>
</comment>
<dbReference type="SUPFAM" id="SSF52374">
    <property type="entry name" value="Nucleotidylyl transferase"/>
    <property type="match status" value="1"/>
</dbReference>
<protein>
    <recommendedName>
        <fullName evidence="9">Phosphopantetheine adenylyltransferase</fullName>
        <ecNumber evidence="9">2.7.7.3</ecNumber>
    </recommendedName>
    <alternativeName>
        <fullName evidence="9">Dephospho-CoA pyrophosphorylase</fullName>
    </alternativeName>
    <alternativeName>
        <fullName evidence="9">Pantetheine-phosphate adenylyltransferase</fullName>
        <shortName evidence="9">PPAT</shortName>
    </alternativeName>
</protein>
<evidence type="ECO:0000256" key="8">
    <source>
        <dbReference type="ARBA" id="ARBA00029346"/>
    </source>
</evidence>
<dbReference type="UniPathway" id="UPA00241">
    <property type="reaction ID" value="UER00355"/>
</dbReference>
<dbReference type="HOGENOM" id="CLU_100149_2_0_14"/>
<keyword evidence="12" id="KW-1185">Reference proteome</keyword>
<dbReference type="KEGG" id="scq:SCULI_v1c09220"/>
<dbReference type="Gene3D" id="3.40.50.620">
    <property type="entry name" value="HUPs"/>
    <property type="match status" value="1"/>
</dbReference>
<feature type="binding site" evidence="9">
    <location>
        <position position="73"/>
    </location>
    <ligand>
        <name>substrate</name>
    </ligand>
</feature>
<comment type="catalytic activity">
    <reaction evidence="8 9">
        <text>(R)-4'-phosphopantetheine + ATP + H(+) = 3'-dephospho-CoA + diphosphate</text>
        <dbReference type="Rhea" id="RHEA:19801"/>
        <dbReference type="ChEBI" id="CHEBI:15378"/>
        <dbReference type="ChEBI" id="CHEBI:30616"/>
        <dbReference type="ChEBI" id="CHEBI:33019"/>
        <dbReference type="ChEBI" id="CHEBI:57328"/>
        <dbReference type="ChEBI" id="CHEBI:61723"/>
        <dbReference type="EC" id="2.7.7.3"/>
    </reaction>
</comment>
<keyword evidence="6 9" id="KW-0460">Magnesium</keyword>
<dbReference type="Pfam" id="PF01467">
    <property type="entry name" value="CTP_transf_like"/>
    <property type="match status" value="1"/>
</dbReference>
<dbReference type="RefSeq" id="WP_025363486.1">
    <property type="nucleotide sequence ID" value="NZ_CP006681.1"/>
</dbReference>
<dbReference type="HAMAP" id="MF_00151">
    <property type="entry name" value="PPAT_bact"/>
    <property type="match status" value="1"/>
</dbReference>
<sequence>MEAIYAGSFNPFHEGHEEVLKKALRIFEKIYIVISKNIFKDQNPDLLNRIAEVKQKIKHLQGVEILINEDKLTADLAKEMGVKFLIRGVRNSGDLEYEIELSDANKSLYSDLETILFIADSHKREISSSRLKEIEKYKGEQ</sequence>
<feature type="binding site" evidence="9">
    <location>
        <begin position="88"/>
        <end position="90"/>
    </location>
    <ligand>
        <name>ATP</name>
        <dbReference type="ChEBI" id="CHEBI:30616"/>
    </ligand>
</feature>
<dbReference type="Proteomes" id="UP000019267">
    <property type="component" value="Chromosome"/>
</dbReference>
<evidence type="ECO:0000256" key="5">
    <source>
        <dbReference type="ARBA" id="ARBA00022840"/>
    </source>
</evidence>
<feature type="domain" description="Cytidyltransferase-like" evidence="10">
    <location>
        <begin position="4"/>
        <end position="133"/>
    </location>
</feature>
<dbReference type="GO" id="GO:0005524">
    <property type="term" value="F:ATP binding"/>
    <property type="evidence" value="ECO:0007669"/>
    <property type="project" value="UniProtKB-KW"/>
</dbReference>
<keyword evidence="3 9" id="KW-0548">Nucleotidyltransferase</keyword>
<dbReference type="NCBIfam" id="TIGR00125">
    <property type="entry name" value="cyt_tran_rel"/>
    <property type="match status" value="1"/>
</dbReference>
<keyword evidence="1 9" id="KW-0963">Cytoplasm</keyword>
<dbReference type="eggNOG" id="COG0669">
    <property type="taxonomic scope" value="Bacteria"/>
</dbReference>
<dbReference type="InterPro" id="IPR014729">
    <property type="entry name" value="Rossmann-like_a/b/a_fold"/>
</dbReference>
<dbReference type="AlphaFoldDB" id="W6A8D5"/>
<feature type="binding site" evidence="9">
    <location>
        <position position="87"/>
    </location>
    <ligand>
        <name>substrate</name>
    </ligand>
</feature>
<proteinExistence type="inferred from homology"/>
<dbReference type="PRINTS" id="PR01020">
    <property type="entry name" value="LPSBIOSNTHSS"/>
</dbReference>
<dbReference type="GO" id="GO:0015937">
    <property type="term" value="P:coenzyme A biosynthetic process"/>
    <property type="evidence" value="ECO:0007669"/>
    <property type="project" value="UniProtKB-UniRule"/>
</dbReference>
<evidence type="ECO:0000313" key="12">
    <source>
        <dbReference type="Proteomes" id="UP000019267"/>
    </source>
</evidence>
<dbReference type="InterPro" id="IPR001980">
    <property type="entry name" value="PPAT"/>
</dbReference>
<feature type="binding site" evidence="9">
    <location>
        <position position="98"/>
    </location>
    <ligand>
        <name>ATP</name>
        <dbReference type="ChEBI" id="CHEBI:30616"/>
    </ligand>
</feature>
<evidence type="ECO:0000256" key="4">
    <source>
        <dbReference type="ARBA" id="ARBA00022741"/>
    </source>
</evidence>
<name>W6A8D5_9MOLU</name>
<evidence type="ECO:0000256" key="9">
    <source>
        <dbReference type="HAMAP-Rule" id="MF_00151"/>
    </source>
</evidence>
<keyword evidence="7 9" id="KW-0173">Coenzyme A biosynthesis</keyword>
<organism evidence="11 12">
    <name type="scientific">Spiroplasma culicicola AES-1</name>
    <dbReference type="NCBI Taxonomy" id="1276246"/>
    <lineage>
        <taxon>Bacteria</taxon>
        <taxon>Bacillati</taxon>
        <taxon>Mycoplasmatota</taxon>
        <taxon>Mollicutes</taxon>
        <taxon>Entomoplasmatales</taxon>
        <taxon>Spiroplasmataceae</taxon>
        <taxon>Spiroplasma</taxon>
    </lineage>
</organism>
<evidence type="ECO:0000313" key="11">
    <source>
        <dbReference type="EMBL" id="AHI53262.1"/>
    </source>
</evidence>
<keyword evidence="4 9" id="KW-0547">Nucleotide-binding</keyword>
<dbReference type="EC" id="2.7.7.3" evidence="9"/>
<dbReference type="EMBL" id="CP006681">
    <property type="protein sequence ID" value="AHI53262.1"/>
    <property type="molecule type" value="Genomic_DNA"/>
</dbReference>
<dbReference type="GO" id="GO:0005737">
    <property type="term" value="C:cytoplasm"/>
    <property type="evidence" value="ECO:0007669"/>
    <property type="project" value="UniProtKB-SubCell"/>
</dbReference>
<feature type="binding site" evidence="9">
    <location>
        <position position="8"/>
    </location>
    <ligand>
        <name>substrate</name>
    </ligand>
</feature>
<accession>W6A8D5</accession>
<feature type="binding site" evidence="9">
    <location>
        <position position="16"/>
    </location>
    <ligand>
        <name>ATP</name>
        <dbReference type="ChEBI" id="CHEBI:30616"/>
    </ligand>
</feature>
<evidence type="ECO:0000256" key="1">
    <source>
        <dbReference type="ARBA" id="ARBA00022490"/>
    </source>
</evidence>
<dbReference type="GO" id="GO:0004595">
    <property type="term" value="F:pantetheine-phosphate adenylyltransferase activity"/>
    <property type="evidence" value="ECO:0007669"/>
    <property type="project" value="UniProtKB-UniRule"/>
</dbReference>
<dbReference type="PANTHER" id="PTHR21342:SF1">
    <property type="entry name" value="PHOSPHOPANTETHEINE ADENYLYLTRANSFERASE"/>
    <property type="match status" value="1"/>
</dbReference>
<dbReference type="NCBIfam" id="TIGR01510">
    <property type="entry name" value="coaD_prev_kdtB"/>
    <property type="match status" value="1"/>
</dbReference>
<comment type="similarity">
    <text evidence="9">Belongs to the bacterial CoaD family.</text>
</comment>
<evidence type="ECO:0000259" key="10">
    <source>
        <dbReference type="Pfam" id="PF01467"/>
    </source>
</evidence>
<dbReference type="PATRIC" id="fig|1276246.3.peg.918"/>
<feature type="site" description="Transition state stabilizer" evidence="9">
    <location>
        <position position="16"/>
    </location>
</feature>
<evidence type="ECO:0000256" key="6">
    <source>
        <dbReference type="ARBA" id="ARBA00022842"/>
    </source>
</evidence>
<dbReference type="InterPro" id="IPR004821">
    <property type="entry name" value="Cyt_trans-like"/>
</dbReference>
<keyword evidence="5 9" id="KW-0067">ATP-binding</keyword>
<dbReference type="STRING" id="1276246.SCULI_v1c09220"/>
<evidence type="ECO:0000256" key="2">
    <source>
        <dbReference type="ARBA" id="ARBA00022679"/>
    </source>
</evidence>
<feature type="binding site" evidence="9">
    <location>
        <begin position="123"/>
        <end position="129"/>
    </location>
    <ligand>
        <name>ATP</name>
        <dbReference type="ChEBI" id="CHEBI:30616"/>
    </ligand>
</feature>
<comment type="subcellular location">
    <subcellularLocation>
        <location evidence="9">Cytoplasm</location>
    </subcellularLocation>
</comment>
<dbReference type="PANTHER" id="PTHR21342">
    <property type="entry name" value="PHOSPHOPANTETHEINE ADENYLYLTRANSFERASE"/>
    <property type="match status" value="1"/>
</dbReference>
<comment type="subunit">
    <text evidence="9">Homohexamer.</text>
</comment>
<comment type="cofactor">
    <cofactor evidence="9">
        <name>Mg(2+)</name>
        <dbReference type="ChEBI" id="CHEBI:18420"/>
    </cofactor>
</comment>
<dbReference type="OrthoDB" id="9806661at2"/>
<keyword evidence="2 9" id="KW-0808">Transferase</keyword>
<evidence type="ECO:0000256" key="3">
    <source>
        <dbReference type="ARBA" id="ARBA00022695"/>
    </source>
</evidence>
<feature type="binding site" evidence="9">
    <location>
        <begin position="8"/>
        <end position="9"/>
    </location>
    <ligand>
        <name>ATP</name>
        <dbReference type="ChEBI" id="CHEBI:30616"/>
    </ligand>
</feature>
<evidence type="ECO:0000256" key="7">
    <source>
        <dbReference type="ARBA" id="ARBA00022993"/>
    </source>
</evidence>
<reference evidence="11 12" key="1">
    <citation type="journal article" date="2014" name="Genome Biol. Evol.">
        <title>Molecular evolution of the substrate utilization strategies and putative virulence factors in mosquito-associated Spiroplasma species.</title>
        <authorList>
            <person name="Chang T.H."/>
            <person name="Lo W.S."/>
            <person name="Ku C."/>
            <person name="Chen L.L."/>
            <person name="Kuo C.H."/>
        </authorList>
    </citation>
    <scope>NUCLEOTIDE SEQUENCE [LARGE SCALE GENOMIC DNA]</scope>
    <source>
        <strain evidence="11">AES-1</strain>
    </source>
</reference>
<comment type="pathway">
    <text evidence="9">Cofactor biosynthesis; coenzyme A biosynthesis; CoA from (R)-pantothenate: step 4/5.</text>
</comment>